<comment type="caution">
    <text evidence="1">The sequence shown here is derived from an EMBL/GenBank/DDBJ whole genome shotgun (WGS) entry which is preliminary data.</text>
</comment>
<sequence length="380" mass="40415">MTAEKKPDTTIANQDVVTKYKAAAEVTNGALQKVIAACKEGAKIIDLCKLGDAAIEVGLSTQYTKDKKLSKGVAHTTTVSVNTTVCHYAPGESDAEAEKVLATGDVVRVQLGTHVDGYAAVAGDTVVVGASEASPVTGKAADAIAAAHYAGEAVQRLLKPGNKSSVVTDRVQKVAKAFGCKPIENTLCHEQKKDDLDGDKHIILNPTGDQASNFSACEFAPYEVYLVDVYVTTGDGRTKKSAQRTNLFKKTSTTYQLKTKSARATLNEISKSFGNFPFSIRACEDERKVRMGLIECTKMGVAQAFDIHEEKPGEAVGQVTFTVLVTPNGVERITHGAAFDPKVVQTEKKIEDADLLQLLQTSTKIKKKPAKKAAAPAAAA</sequence>
<accession>A0ACC1JRI9</accession>
<evidence type="ECO:0000313" key="2">
    <source>
        <dbReference type="Proteomes" id="UP001140234"/>
    </source>
</evidence>
<dbReference type="EMBL" id="JANBUJ010001935">
    <property type="protein sequence ID" value="KAJ2765655.1"/>
    <property type="molecule type" value="Genomic_DNA"/>
</dbReference>
<gene>
    <name evidence="1" type="ORF">IWQ57_004692</name>
</gene>
<organism evidence="1 2">
    <name type="scientific">Coemansia nantahalensis</name>
    <dbReference type="NCBI Taxonomy" id="2789366"/>
    <lineage>
        <taxon>Eukaryota</taxon>
        <taxon>Fungi</taxon>
        <taxon>Fungi incertae sedis</taxon>
        <taxon>Zoopagomycota</taxon>
        <taxon>Kickxellomycotina</taxon>
        <taxon>Kickxellomycetes</taxon>
        <taxon>Kickxellales</taxon>
        <taxon>Kickxellaceae</taxon>
        <taxon>Coemansia</taxon>
    </lineage>
</organism>
<name>A0ACC1JRI9_9FUNG</name>
<reference evidence="1" key="1">
    <citation type="submission" date="2022-07" db="EMBL/GenBank/DDBJ databases">
        <title>Phylogenomic reconstructions and comparative analyses of Kickxellomycotina fungi.</title>
        <authorList>
            <person name="Reynolds N.K."/>
            <person name="Stajich J.E."/>
            <person name="Barry K."/>
            <person name="Grigoriev I.V."/>
            <person name="Crous P."/>
            <person name="Smith M.E."/>
        </authorList>
    </citation>
    <scope>NUCLEOTIDE SEQUENCE</scope>
    <source>
        <strain evidence="1">CBS 109366</strain>
    </source>
</reference>
<evidence type="ECO:0000313" key="1">
    <source>
        <dbReference type="EMBL" id="KAJ2765655.1"/>
    </source>
</evidence>
<dbReference type="Proteomes" id="UP001140234">
    <property type="component" value="Unassembled WGS sequence"/>
</dbReference>
<proteinExistence type="predicted"/>
<keyword evidence="2" id="KW-1185">Reference proteome</keyword>
<protein>
    <submittedName>
        <fullName evidence="1">Uncharacterized protein</fullName>
    </submittedName>
</protein>